<dbReference type="InterPro" id="IPR004360">
    <property type="entry name" value="Glyas_Fos-R_dOase_dom"/>
</dbReference>
<dbReference type="OrthoDB" id="9793039at2"/>
<dbReference type="Pfam" id="PF00903">
    <property type="entry name" value="Glyoxalase"/>
    <property type="match status" value="1"/>
</dbReference>
<keyword evidence="5" id="KW-1185">Reference proteome</keyword>
<evidence type="ECO:0000259" key="1">
    <source>
        <dbReference type="PROSITE" id="PS51819"/>
    </source>
</evidence>
<reference evidence="3 5" key="2">
    <citation type="submission" date="2019-07" db="EMBL/GenBank/DDBJ databases">
        <title>Whole genome shotgun sequence of Kocuria flava NBRC 107626.</title>
        <authorList>
            <person name="Hosoyama A."/>
            <person name="Uohara A."/>
            <person name="Ohji S."/>
            <person name="Ichikawa N."/>
        </authorList>
    </citation>
    <scope>NUCLEOTIDE SEQUENCE [LARGE SCALE GENOMIC DNA]</scope>
    <source>
        <strain evidence="3 5">NBRC 107626</strain>
    </source>
</reference>
<dbReference type="Gene3D" id="3.10.180.10">
    <property type="entry name" value="2,3-Dihydroxybiphenyl 1,2-Dioxygenase, domain 1"/>
    <property type="match status" value="2"/>
</dbReference>
<dbReference type="InterPro" id="IPR041581">
    <property type="entry name" value="Glyoxalase_6"/>
</dbReference>
<evidence type="ECO:0000313" key="2">
    <source>
        <dbReference type="EMBL" id="ALU40829.1"/>
    </source>
</evidence>
<feature type="domain" description="VOC" evidence="1">
    <location>
        <begin position="12"/>
        <end position="127"/>
    </location>
</feature>
<name>A0A0U2P1P9_9MICC</name>
<dbReference type="CDD" id="cd07247">
    <property type="entry name" value="SgaA_N_like"/>
    <property type="match status" value="2"/>
</dbReference>
<sequence>MTTHSNPWPAGTPCWVDLMATDLERTQAFYRDVLGWDYTASQPEYGGYCNAQVGGEMVAGLSPTMEGMESAPHAWSVYLATGDIAAHATTAVEAGATQVYEPMEVGPFGSMAILTDPTGATFGLWQAKEHVGFTRTEEPGAVAWCDLMTADPAAARDFYGRLFGYEYQDIGGESMPYALFTVPGGDRPAGGIGGPDPNAGAAQPGWGVAFQVEDVDAAAERVRTAGGTVSSEPSDFEYGRMAVAAGPDGEVFVIMTPSESM</sequence>
<dbReference type="EMBL" id="BJZR01000035">
    <property type="protein sequence ID" value="GEO92227.1"/>
    <property type="molecule type" value="Genomic_DNA"/>
</dbReference>
<dbReference type="RefSeq" id="WP_058859509.1">
    <property type="nucleotide sequence ID" value="NZ_BJZR01000035.1"/>
</dbReference>
<accession>A0A0U2P1P9</accession>
<proteinExistence type="predicted"/>
<dbReference type="InterPro" id="IPR029068">
    <property type="entry name" value="Glyas_Bleomycin-R_OHBP_Dase"/>
</dbReference>
<dbReference type="KEGG" id="kfv:AS188_14960"/>
<evidence type="ECO:0000313" key="3">
    <source>
        <dbReference type="EMBL" id="GEO92227.1"/>
    </source>
</evidence>
<reference evidence="2 4" key="1">
    <citation type="submission" date="2015-11" db="EMBL/GenBank/DDBJ databases">
        <title>Complete Genome Sequence of Kocuria flava strain HO-9041.</title>
        <authorList>
            <person name="Zhou M."/>
            <person name="Dai J."/>
        </authorList>
    </citation>
    <scope>NUCLEOTIDE SEQUENCE [LARGE SCALE GENOMIC DNA]</scope>
    <source>
        <strain evidence="2 4">HO-9041</strain>
    </source>
</reference>
<organism evidence="2 4">
    <name type="scientific">Kocuria flava</name>
    <dbReference type="NCBI Taxonomy" id="446860"/>
    <lineage>
        <taxon>Bacteria</taxon>
        <taxon>Bacillati</taxon>
        <taxon>Actinomycetota</taxon>
        <taxon>Actinomycetes</taxon>
        <taxon>Micrococcales</taxon>
        <taxon>Micrococcaceae</taxon>
        <taxon>Kocuria</taxon>
    </lineage>
</organism>
<dbReference type="STRING" id="446860.AS188_14960"/>
<feature type="domain" description="VOC" evidence="1">
    <location>
        <begin position="141"/>
        <end position="257"/>
    </location>
</feature>
<dbReference type="EMBL" id="CP013254">
    <property type="protein sequence ID" value="ALU40829.1"/>
    <property type="molecule type" value="Genomic_DNA"/>
</dbReference>
<dbReference type="PROSITE" id="PS51819">
    <property type="entry name" value="VOC"/>
    <property type="match status" value="2"/>
</dbReference>
<dbReference type="InterPro" id="IPR052164">
    <property type="entry name" value="Anthracycline_SecMetBiosynth"/>
</dbReference>
<gene>
    <name evidence="2" type="ORF">AS188_14960</name>
    <name evidence="3" type="ORF">KFL01_15330</name>
</gene>
<evidence type="ECO:0000313" key="5">
    <source>
        <dbReference type="Proteomes" id="UP000321155"/>
    </source>
</evidence>
<dbReference type="PANTHER" id="PTHR33993">
    <property type="entry name" value="GLYOXALASE-RELATED"/>
    <property type="match status" value="1"/>
</dbReference>
<dbReference type="PANTHER" id="PTHR33993:SF14">
    <property type="entry name" value="GB|AAF24581.1"/>
    <property type="match status" value="1"/>
</dbReference>
<dbReference type="InterPro" id="IPR037523">
    <property type="entry name" value="VOC_core"/>
</dbReference>
<dbReference type="Proteomes" id="UP000321155">
    <property type="component" value="Unassembled WGS sequence"/>
</dbReference>
<dbReference type="SUPFAM" id="SSF54593">
    <property type="entry name" value="Glyoxalase/Bleomycin resistance protein/Dihydroxybiphenyl dioxygenase"/>
    <property type="match status" value="2"/>
</dbReference>
<dbReference type="AlphaFoldDB" id="A0A0U2P1P9"/>
<evidence type="ECO:0000313" key="4">
    <source>
        <dbReference type="Proteomes" id="UP000057181"/>
    </source>
</evidence>
<dbReference type="Pfam" id="PF18029">
    <property type="entry name" value="Glyoxalase_6"/>
    <property type="match status" value="1"/>
</dbReference>
<protein>
    <submittedName>
        <fullName evidence="3">Glyoxalase</fullName>
    </submittedName>
</protein>
<dbReference type="Proteomes" id="UP000057181">
    <property type="component" value="Chromosome"/>
</dbReference>